<sequence>MVGDMVPVFNGTIDNCIKLATKALTTYRSFRGADAAIDEKLVLVEHHWRKVQIKLLVLRKISDQLGRDLAQSQFNLLHKLQGKLLQATSLIESLKPKGRLSKRSALDFLKKLQYSLVLKNCLDELVVELDKWQDQFDPTWYLTTRMRDIAIDSALAESRTEQATASGPNVTTLDKMIALRHAIKQDNKTLKGESGTQFSINLPASGLHGATETSIPFSAARAIMKNRSTKLLIGETVDPLSGNISQVKVDVENLARRLKQIDPDAFGLLCCHGISKHFDAANRLLSIDMLYETPEDSAPPTSLRQLLLQQQPVSVSAIIRLVKQLVRSVSYIHACDFVHKNIRPENVIVFSGKTSSLGSSFLLGFNQFRNTNFQTNLIGDPAWNRNLYRHPQRQGLCVQDRYVMQHDIYSLGVCMLEIGLWKPFVWYPKDSADAAPVPAVALGLSLSDTQFQTLKSTTSLRIKEHLVQLAKTELPHKLGDMYTAIVLACLNCLDAGNEAFGTEQELADEDGILVGVRFIENVLIKMNEISI</sequence>
<evidence type="ECO:0000313" key="2">
    <source>
        <dbReference type="EMBL" id="PMD21223.1"/>
    </source>
</evidence>
<keyword evidence="3" id="KW-1185">Reference proteome</keyword>
<feature type="domain" description="Protein kinase" evidence="1">
    <location>
        <begin position="183"/>
        <end position="531"/>
    </location>
</feature>
<name>A0A2J6Q4P4_9HELO</name>
<dbReference type="GO" id="GO:0004672">
    <property type="term" value="F:protein kinase activity"/>
    <property type="evidence" value="ECO:0007669"/>
    <property type="project" value="InterPro"/>
</dbReference>
<dbReference type="EMBL" id="KZ613482">
    <property type="protein sequence ID" value="PMD21223.1"/>
    <property type="molecule type" value="Genomic_DNA"/>
</dbReference>
<organism evidence="2 3">
    <name type="scientific">Hyaloscypha hepaticicola</name>
    <dbReference type="NCBI Taxonomy" id="2082293"/>
    <lineage>
        <taxon>Eukaryota</taxon>
        <taxon>Fungi</taxon>
        <taxon>Dikarya</taxon>
        <taxon>Ascomycota</taxon>
        <taxon>Pezizomycotina</taxon>
        <taxon>Leotiomycetes</taxon>
        <taxon>Helotiales</taxon>
        <taxon>Hyaloscyphaceae</taxon>
        <taxon>Hyaloscypha</taxon>
    </lineage>
</organism>
<dbReference type="SUPFAM" id="SSF56112">
    <property type="entry name" value="Protein kinase-like (PK-like)"/>
    <property type="match status" value="1"/>
</dbReference>
<gene>
    <name evidence="2" type="ORF">NA56DRAFT_626393</name>
</gene>
<dbReference type="InterPro" id="IPR011009">
    <property type="entry name" value="Kinase-like_dom_sf"/>
</dbReference>
<evidence type="ECO:0000313" key="3">
    <source>
        <dbReference type="Proteomes" id="UP000235672"/>
    </source>
</evidence>
<evidence type="ECO:0000259" key="1">
    <source>
        <dbReference type="PROSITE" id="PS50011"/>
    </source>
</evidence>
<dbReference type="OrthoDB" id="1911848at2759"/>
<dbReference type="InterPro" id="IPR000719">
    <property type="entry name" value="Prot_kinase_dom"/>
</dbReference>
<dbReference type="STRING" id="1745343.A0A2J6Q4P4"/>
<dbReference type="Gene3D" id="1.10.510.10">
    <property type="entry name" value="Transferase(Phosphotransferase) domain 1"/>
    <property type="match status" value="1"/>
</dbReference>
<dbReference type="PROSITE" id="PS50011">
    <property type="entry name" value="PROTEIN_KINASE_DOM"/>
    <property type="match status" value="1"/>
</dbReference>
<reference evidence="2 3" key="1">
    <citation type="submission" date="2016-05" db="EMBL/GenBank/DDBJ databases">
        <title>A degradative enzymes factory behind the ericoid mycorrhizal symbiosis.</title>
        <authorList>
            <consortium name="DOE Joint Genome Institute"/>
            <person name="Martino E."/>
            <person name="Morin E."/>
            <person name="Grelet G."/>
            <person name="Kuo A."/>
            <person name="Kohler A."/>
            <person name="Daghino S."/>
            <person name="Barry K."/>
            <person name="Choi C."/>
            <person name="Cichocki N."/>
            <person name="Clum A."/>
            <person name="Copeland A."/>
            <person name="Hainaut M."/>
            <person name="Haridas S."/>
            <person name="Labutti K."/>
            <person name="Lindquist E."/>
            <person name="Lipzen A."/>
            <person name="Khouja H.-R."/>
            <person name="Murat C."/>
            <person name="Ohm R."/>
            <person name="Olson A."/>
            <person name="Spatafora J."/>
            <person name="Veneault-Fourrey C."/>
            <person name="Henrissat B."/>
            <person name="Grigoriev I."/>
            <person name="Martin F."/>
            <person name="Perotto S."/>
        </authorList>
    </citation>
    <scope>NUCLEOTIDE SEQUENCE [LARGE SCALE GENOMIC DNA]</scope>
    <source>
        <strain evidence="2 3">UAMH 7357</strain>
    </source>
</reference>
<protein>
    <recommendedName>
        <fullName evidence="1">Protein kinase domain-containing protein</fullName>
    </recommendedName>
</protein>
<dbReference type="PANTHER" id="PTHR37542">
    <property type="entry name" value="HELO DOMAIN-CONTAINING PROTEIN-RELATED"/>
    <property type="match status" value="1"/>
</dbReference>
<proteinExistence type="predicted"/>
<dbReference type="AlphaFoldDB" id="A0A2J6Q4P4"/>
<dbReference type="Proteomes" id="UP000235672">
    <property type="component" value="Unassembled WGS sequence"/>
</dbReference>
<accession>A0A2J6Q4P4</accession>
<dbReference type="GO" id="GO:0005524">
    <property type="term" value="F:ATP binding"/>
    <property type="evidence" value="ECO:0007669"/>
    <property type="project" value="InterPro"/>
</dbReference>
<dbReference type="PANTHER" id="PTHR37542:SF1">
    <property type="entry name" value="PRION-INHIBITION AND PROPAGATION HELO DOMAIN-CONTAINING PROTEIN"/>
    <property type="match status" value="1"/>
</dbReference>